<protein>
    <submittedName>
        <fullName evidence="4">Putative nuclease HARBI1</fullName>
    </submittedName>
</protein>
<dbReference type="InterPro" id="IPR027806">
    <property type="entry name" value="HARBI1_dom"/>
</dbReference>
<evidence type="ECO:0000259" key="3">
    <source>
        <dbReference type="Pfam" id="PF13359"/>
    </source>
</evidence>
<name>A0A8J4YXU9_CHIOP</name>
<comment type="cofactor">
    <cofactor evidence="1">
        <name>a divalent metal cation</name>
        <dbReference type="ChEBI" id="CHEBI:60240"/>
    </cofactor>
</comment>
<proteinExistence type="predicted"/>
<comment type="caution">
    <text evidence="4">The sequence shown here is derived from an EMBL/GenBank/DDBJ whole genome shotgun (WGS) entry which is preliminary data.</text>
</comment>
<dbReference type="InterPro" id="IPR026103">
    <property type="entry name" value="HARBI1_animal"/>
</dbReference>
<evidence type="ECO:0000256" key="1">
    <source>
        <dbReference type="ARBA" id="ARBA00001968"/>
    </source>
</evidence>
<feature type="domain" description="DDE Tnp4" evidence="3">
    <location>
        <begin position="104"/>
        <end position="155"/>
    </location>
</feature>
<dbReference type="GO" id="GO:0046872">
    <property type="term" value="F:metal ion binding"/>
    <property type="evidence" value="ECO:0007669"/>
    <property type="project" value="UniProtKB-KW"/>
</dbReference>
<dbReference type="EMBL" id="JACEEZ010000941">
    <property type="protein sequence ID" value="KAG0729704.1"/>
    <property type="molecule type" value="Genomic_DNA"/>
</dbReference>
<evidence type="ECO:0000313" key="5">
    <source>
        <dbReference type="Proteomes" id="UP000770661"/>
    </source>
</evidence>
<dbReference type="AlphaFoldDB" id="A0A8J4YXU9"/>
<sequence length="155" mass="17930">MNYFIGVKNCYHKLDERQEDPVLCLAICRCMTFRFYASGSFQSVLADTYGLTQGCVSRVINRMTDVLYRTSLREIRMPRGLEERRGTKNKFFRIADFPNVIGIVDGTHIPIAAPAVDEDVYVNRKHFHSLNIQVVCDADYVFRDYCNRFPGCTHD</sequence>
<evidence type="ECO:0000313" key="4">
    <source>
        <dbReference type="EMBL" id="KAG0729704.1"/>
    </source>
</evidence>
<keyword evidence="2" id="KW-0479">Metal-binding</keyword>
<dbReference type="Pfam" id="PF13359">
    <property type="entry name" value="DDE_Tnp_4"/>
    <property type="match status" value="1"/>
</dbReference>
<gene>
    <name evidence="4" type="primary">harbi1_3</name>
    <name evidence="4" type="ORF">GWK47_029806</name>
</gene>
<reference evidence="4" key="1">
    <citation type="submission" date="2020-07" db="EMBL/GenBank/DDBJ databases">
        <title>The High-quality genome of the commercially important snow crab, Chionoecetes opilio.</title>
        <authorList>
            <person name="Jeong J.-H."/>
            <person name="Ryu S."/>
        </authorList>
    </citation>
    <scope>NUCLEOTIDE SEQUENCE</scope>
    <source>
        <strain evidence="4">MADBK_172401_WGS</strain>
        <tissue evidence="4">Digestive gland</tissue>
    </source>
</reference>
<dbReference type="OrthoDB" id="6368001at2759"/>
<dbReference type="PRINTS" id="PR02086">
    <property type="entry name" value="PUTNUCHARBI1"/>
</dbReference>
<dbReference type="Proteomes" id="UP000770661">
    <property type="component" value="Unassembled WGS sequence"/>
</dbReference>
<accession>A0A8J4YXU9</accession>
<organism evidence="4 5">
    <name type="scientific">Chionoecetes opilio</name>
    <name type="common">Atlantic snow crab</name>
    <name type="synonym">Cancer opilio</name>
    <dbReference type="NCBI Taxonomy" id="41210"/>
    <lineage>
        <taxon>Eukaryota</taxon>
        <taxon>Metazoa</taxon>
        <taxon>Ecdysozoa</taxon>
        <taxon>Arthropoda</taxon>
        <taxon>Crustacea</taxon>
        <taxon>Multicrustacea</taxon>
        <taxon>Malacostraca</taxon>
        <taxon>Eumalacostraca</taxon>
        <taxon>Eucarida</taxon>
        <taxon>Decapoda</taxon>
        <taxon>Pleocyemata</taxon>
        <taxon>Brachyura</taxon>
        <taxon>Eubrachyura</taxon>
        <taxon>Majoidea</taxon>
        <taxon>Majidae</taxon>
        <taxon>Chionoecetes</taxon>
    </lineage>
</organism>
<evidence type="ECO:0000256" key="2">
    <source>
        <dbReference type="ARBA" id="ARBA00022723"/>
    </source>
</evidence>
<keyword evidence="5" id="KW-1185">Reference proteome</keyword>